<dbReference type="AlphaFoldDB" id="A0AAD1W0P1"/>
<evidence type="ECO:0000256" key="1">
    <source>
        <dbReference type="ARBA" id="ARBA00011495"/>
    </source>
</evidence>
<organism evidence="3 4">
    <name type="scientific">Pelobates cultripes</name>
    <name type="common">Western spadefoot toad</name>
    <dbReference type="NCBI Taxonomy" id="61616"/>
    <lineage>
        <taxon>Eukaryota</taxon>
        <taxon>Metazoa</taxon>
        <taxon>Chordata</taxon>
        <taxon>Craniata</taxon>
        <taxon>Vertebrata</taxon>
        <taxon>Euteleostomi</taxon>
        <taxon>Amphibia</taxon>
        <taxon>Batrachia</taxon>
        <taxon>Anura</taxon>
        <taxon>Pelobatoidea</taxon>
        <taxon>Pelobatidae</taxon>
        <taxon>Pelobates</taxon>
    </lineage>
</organism>
<dbReference type="GO" id="GO:0036038">
    <property type="term" value="C:MKS complex"/>
    <property type="evidence" value="ECO:0007669"/>
    <property type="project" value="TreeGrafter"/>
</dbReference>
<dbReference type="InterPro" id="IPR011677">
    <property type="entry name" value="TCTN1-3_dom"/>
</dbReference>
<evidence type="ECO:0000313" key="4">
    <source>
        <dbReference type="Proteomes" id="UP001295444"/>
    </source>
</evidence>
<comment type="subunit">
    <text evidence="1">Part of the tectonic-like complex (also named B9 complex).</text>
</comment>
<reference evidence="3" key="1">
    <citation type="submission" date="2022-03" db="EMBL/GenBank/DDBJ databases">
        <authorList>
            <person name="Alioto T."/>
            <person name="Alioto T."/>
            <person name="Gomez Garrido J."/>
        </authorList>
    </citation>
    <scope>NUCLEOTIDE SEQUENCE</scope>
</reference>
<protein>
    <submittedName>
        <fullName evidence="3">Tectonic-1 isoform X2</fullName>
    </submittedName>
</protein>
<name>A0AAD1W0P1_PELCU</name>
<dbReference type="GO" id="GO:0060271">
    <property type="term" value="P:cilium assembly"/>
    <property type="evidence" value="ECO:0007669"/>
    <property type="project" value="TreeGrafter"/>
</dbReference>
<dbReference type="Pfam" id="PF07773">
    <property type="entry name" value="TCTN_DUF1619"/>
    <property type="match status" value="1"/>
</dbReference>
<gene>
    <name evidence="3" type="ORF">PECUL_23A015344</name>
</gene>
<dbReference type="InterPro" id="IPR040354">
    <property type="entry name" value="TCTN1-3"/>
</dbReference>
<accession>A0AAD1W0P1</accession>
<dbReference type="PANTHER" id="PTHR14611">
    <property type="entry name" value="TECTONIC FAMILY MEMBER"/>
    <property type="match status" value="1"/>
</dbReference>
<evidence type="ECO:0000313" key="3">
    <source>
        <dbReference type="EMBL" id="CAH2283777.1"/>
    </source>
</evidence>
<keyword evidence="4" id="KW-1185">Reference proteome</keyword>
<dbReference type="GO" id="GO:1904491">
    <property type="term" value="P:protein localization to ciliary transition zone"/>
    <property type="evidence" value="ECO:0007669"/>
    <property type="project" value="TreeGrafter"/>
</dbReference>
<evidence type="ECO:0000259" key="2">
    <source>
        <dbReference type="Pfam" id="PF07773"/>
    </source>
</evidence>
<dbReference type="PANTHER" id="PTHR14611:SF1">
    <property type="entry name" value="TECTONIC-1"/>
    <property type="match status" value="1"/>
</dbReference>
<sequence length="223" mass="25008">MSTSEVILYTFKQESDHFLYIVMGTRTYLSSSVPEIRLLTSGTRRPLTSLSRVARRVRPASQCNLTNGSVWLLPKRLLSYSETAFCQLAADVVLNVLRDQQFPQYVASFGNSQPQNVLDWVPIVDVTALTPTEVNTCKMPVSLELEVRWTKYGSLVNPQAQIVNVTQKITYNAIPTAFLGSEKLVQIFCSVTFVDVSASAEPGYKAQPTFDAKLPFDFFYPFV</sequence>
<dbReference type="Proteomes" id="UP001295444">
    <property type="component" value="Chromosome 04"/>
</dbReference>
<proteinExistence type="predicted"/>
<dbReference type="EMBL" id="OW240915">
    <property type="protein sequence ID" value="CAH2283777.1"/>
    <property type="molecule type" value="Genomic_DNA"/>
</dbReference>
<feature type="domain" description="Tectonic-1-3" evidence="2">
    <location>
        <begin position="68"/>
        <end position="196"/>
    </location>
</feature>